<gene>
    <name evidence="5" type="ORF">GHN41_21065</name>
    <name evidence="4" type="ORF">GHN94_17095</name>
</gene>
<evidence type="ECO:0000259" key="3">
    <source>
        <dbReference type="Pfam" id="PF16509"/>
    </source>
</evidence>
<keyword evidence="2" id="KW-0804">Transcription</keyword>
<comment type="caution">
    <text evidence="5">The sequence shown here is derived from an EMBL/GenBank/DDBJ whole genome shotgun (WGS) entry which is preliminary data.</text>
</comment>
<dbReference type="EMBL" id="WIWP01000036">
    <property type="protein sequence ID" value="MQT27530.1"/>
    <property type="molecule type" value="Genomic_DNA"/>
</dbReference>
<accession>A0A6G1W930</accession>
<evidence type="ECO:0000313" key="4">
    <source>
        <dbReference type="EMBL" id="MQT27530.1"/>
    </source>
</evidence>
<dbReference type="OrthoDB" id="7030610at2"/>
<evidence type="ECO:0000313" key="7">
    <source>
        <dbReference type="Proteomes" id="UP000713985"/>
    </source>
</evidence>
<proteinExistence type="predicted"/>
<evidence type="ECO:0000313" key="6">
    <source>
        <dbReference type="Proteomes" id="UP000443000"/>
    </source>
</evidence>
<organism evidence="5 6">
    <name type="scientific">Pseudomonas helleri</name>
    <dbReference type="NCBI Taxonomy" id="1608996"/>
    <lineage>
        <taxon>Bacteria</taxon>
        <taxon>Pseudomonadati</taxon>
        <taxon>Pseudomonadota</taxon>
        <taxon>Gammaproteobacteria</taxon>
        <taxon>Pseudomonadales</taxon>
        <taxon>Pseudomonadaceae</taxon>
        <taxon>Pseudomonas</taxon>
    </lineage>
</organism>
<dbReference type="Gene3D" id="1.10.10.2690">
    <property type="match status" value="1"/>
</dbReference>
<feature type="domain" description="TrfB transcriptional repressor protein" evidence="3">
    <location>
        <begin position="35"/>
        <end position="117"/>
    </location>
</feature>
<dbReference type="Pfam" id="PF16509">
    <property type="entry name" value="KORA"/>
    <property type="match status" value="1"/>
</dbReference>
<reference evidence="6 7" key="1">
    <citation type="submission" date="2019-10" db="EMBL/GenBank/DDBJ databases">
        <title>Evaluation of single-gene subtyping targets for Pseudomonas.</title>
        <authorList>
            <person name="Reichler S.J."/>
            <person name="Orsi R.H."/>
            <person name="Wiedmann M."/>
            <person name="Martin N.H."/>
            <person name="Murphy S.I."/>
        </authorList>
    </citation>
    <scope>NUCLEOTIDE SEQUENCE [LARGE SCALE GENOMIC DNA]</scope>
    <source>
        <strain evidence="4 7">FSL R10-0802</strain>
        <strain evidence="5 6">FSL R10-1594</strain>
    </source>
</reference>
<name>A0A6G1W930_9PSED</name>
<keyword evidence="7" id="KW-1185">Reference proteome</keyword>
<keyword evidence="1" id="KW-0805">Transcription regulation</keyword>
<dbReference type="Proteomes" id="UP000713985">
    <property type="component" value="Unassembled WGS sequence"/>
</dbReference>
<dbReference type="EMBL" id="WIVT01000038">
    <property type="protein sequence ID" value="MQU18918.1"/>
    <property type="molecule type" value="Genomic_DNA"/>
</dbReference>
<dbReference type="InterPro" id="IPR032428">
    <property type="entry name" value="TrfB"/>
</dbReference>
<evidence type="ECO:0000313" key="5">
    <source>
        <dbReference type="EMBL" id="MQU18918.1"/>
    </source>
</evidence>
<sequence>MNMAATIKETFQPAEIAQLVRLISPTPSTGEMSPEEFERLMKELEAQSNRRGYSEKSIEAARLVLVIGASIAEAAAGTNLTRQSVNQLMQRIRRRMESLPQGWVKVTDWFPAEVAQQLEQISDSLKAAHASGKPLDTQSFTISFKD</sequence>
<evidence type="ECO:0000256" key="1">
    <source>
        <dbReference type="ARBA" id="ARBA00023015"/>
    </source>
</evidence>
<evidence type="ECO:0000256" key="2">
    <source>
        <dbReference type="ARBA" id="ARBA00023163"/>
    </source>
</evidence>
<dbReference type="AlphaFoldDB" id="A0A6G1W930"/>
<dbReference type="Proteomes" id="UP000443000">
    <property type="component" value="Unassembled WGS sequence"/>
</dbReference>
<dbReference type="InterPro" id="IPR053721">
    <property type="entry name" value="Fimbrial_Adhesin_Reg"/>
</dbReference>
<protein>
    <recommendedName>
        <fullName evidence="3">TrfB transcriptional repressor protein domain-containing protein</fullName>
    </recommendedName>
</protein>